<sequence length="249" mass="27893">MLGLDRAKVSSIETGRVGLSAERVRTIARRYGCADQQLIDALVAMTGDRTRHWWEEYRGVLPNGFLDLAEFEYHAVTLRTAQTATLPGLLQTVDHARALFQETVPPIPPHEVEHRVSHRVKRQAVLHRDDPLEYTAIIHEAALRMQFGGTATTRAQLDHILEMSDRDNITTLVLPFAAGAFPAPGQTILYATGRVRQLDTVQVDEAHGPVFLDAVTQLDTYRSILDRMECLALKADKSRDLIHDIARSL</sequence>
<evidence type="ECO:0000313" key="2">
    <source>
        <dbReference type="EMBL" id="ADI09139.1"/>
    </source>
</evidence>
<dbReference type="InterPro" id="IPR043917">
    <property type="entry name" value="DUF5753"/>
</dbReference>
<keyword evidence="3" id="KW-1185">Reference proteome</keyword>
<dbReference type="EMBL" id="CP002047">
    <property type="protein sequence ID" value="ADI09139.1"/>
    <property type="molecule type" value="Genomic_DNA"/>
</dbReference>
<dbReference type="Pfam" id="PF19054">
    <property type="entry name" value="DUF5753"/>
    <property type="match status" value="1"/>
</dbReference>
<proteinExistence type="predicted"/>
<evidence type="ECO:0000259" key="1">
    <source>
        <dbReference type="PROSITE" id="PS50943"/>
    </source>
</evidence>
<organism evidence="2 3">
    <name type="scientific">Streptomyces bingchenggensis (strain BCW-1)</name>
    <dbReference type="NCBI Taxonomy" id="749414"/>
    <lineage>
        <taxon>Bacteria</taxon>
        <taxon>Bacillati</taxon>
        <taxon>Actinomycetota</taxon>
        <taxon>Actinomycetes</taxon>
        <taxon>Kitasatosporales</taxon>
        <taxon>Streptomycetaceae</taxon>
        <taxon>Streptomyces</taxon>
    </lineage>
</organism>
<keyword evidence="2" id="KW-0238">DNA-binding</keyword>
<dbReference type="GO" id="GO:0003677">
    <property type="term" value="F:DNA binding"/>
    <property type="evidence" value="ECO:0007669"/>
    <property type="project" value="UniProtKB-KW"/>
</dbReference>
<dbReference type="KEGG" id="sbh:SBI_06019"/>
<dbReference type="CDD" id="cd00093">
    <property type="entry name" value="HTH_XRE"/>
    <property type="match status" value="1"/>
</dbReference>
<dbReference type="eggNOG" id="COG1396">
    <property type="taxonomic scope" value="Bacteria"/>
</dbReference>
<dbReference type="PATRIC" id="fig|749414.3.peg.6204"/>
<dbReference type="STRING" id="749414.SBI_06019"/>
<dbReference type="AlphaFoldDB" id="D7CHT9"/>
<dbReference type="HOGENOM" id="CLU_055817_1_3_11"/>
<evidence type="ECO:0000313" key="3">
    <source>
        <dbReference type="Proteomes" id="UP000000377"/>
    </source>
</evidence>
<accession>D7CHT9</accession>
<gene>
    <name evidence="2" type="ordered locus">SBI_06019</name>
</gene>
<protein>
    <submittedName>
        <fullName evidence="2">DNA-binding protein</fullName>
    </submittedName>
</protein>
<feature type="domain" description="HTH cro/C1-type" evidence="1">
    <location>
        <begin position="1"/>
        <end position="38"/>
    </location>
</feature>
<dbReference type="Proteomes" id="UP000000377">
    <property type="component" value="Chromosome"/>
</dbReference>
<dbReference type="InterPro" id="IPR001387">
    <property type="entry name" value="Cro/C1-type_HTH"/>
</dbReference>
<name>D7CHT9_STRBB</name>
<dbReference type="PROSITE" id="PS50943">
    <property type="entry name" value="HTH_CROC1"/>
    <property type="match status" value="1"/>
</dbReference>
<reference evidence="2 3" key="1">
    <citation type="journal article" date="2010" name="J. Bacteriol.">
        <title>Genome sequence of the milbemycin-producing bacterium Streptomyces bingchenggensis.</title>
        <authorList>
            <person name="Wang X.J."/>
            <person name="Yan Y.J."/>
            <person name="Zhang B."/>
            <person name="An J."/>
            <person name="Wang J.J."/>
            <person name="Tian J."/>
            <person name="Jiang L."/>
            <person name="Chen Y.H."/>
            <person name="Huang S.X."/>
            <person name="Yin M."/>
            <person name="Zhang J."/>
            <person name="Gao A.L."/>
            <person name="Liu C.X."/>
            <person name="Zhu Z.X."/>
            <person name="Xiang W.S."/>
        </authorList>
    </citation>
    <scope>NUCLEOTIDE SEQUENCE [LARGE SCALE GENOMIC DNA]</scope>
    <source>
        <strain evidence="2 3">BCW-1</strain>
    </source>
</reference>